<dbReference type="PANTHER" id="PTHR38693:SF1">
    <property type="entry name" value="UBIQUINONE BIOSYNTHESIS ACCESSORY FACTOR UBIJ"/>
    <property type="match status" value="1"/>
</dbReference>
<dbReference type="GO" id="GO:0006744">
    <property type="term" value="P:ubiquinone biosynthetic process"/>
    <property type="evidence" value="ECO:0007669"/>
    <property type="project" value="InterPro"/>
</dbReference>
<dbReference type="InterPro" id="IPR038989">
    <property type="entry name" value="UbiJ"/>
</dbReference>
<name>A0A1E7REC9_9GAMM</name>
<organism evidence="2 3">
    <name type="scientific">Acinetobacter qingfengensis</name>
    <dbReference type="NCBI Taxonomy" id="1262585"/>
    <lineage>
        <taxon>Bacteria</taxon>
        <taxon>Pseudomonadati</taxon>
        <taxon>Pseudomonadota</taxon>
        <taxon>Gammaproteobacteria</taxon>
        <taxon>Moraxellales</taxon>
        <taxon>Moraxellaceae</taxon>
        <taxon>Acinetobacter</taxon>
    </lineage>
</organism>
<comment type="caution">
    <text evidence="2">The sequence shown here is derived from an EMBL/GenBank/DDBJ whole genome shotgun (WGS) entry which is preliminary data.</text>
</comment>
<dbReference type="PANTHER" id="PTHR38693">
    <property type="entry name" value="UBIQUINONE BIOSYNTHESIS PROTEIN UBIJ"/>
    <property type="match status" value="1"/>
</dbReference>
<proteinExistence type="predicted"/>
<dbReference type="Proteomes" id="UP000185895">
    <property type="component" value="Unassembled WGS sequence"/>
</dbReference>
<keyword evidence="3" id="KW-1185">Reference proteome</keyword>
<feature type="coiled-coil region" evidence="1">
    <location>
        <begin position="189"/>
        <end position="216"/>
    </location>
</feature>
<protein>
    <recommendedName>
        <fullName evidence="4">Ubiquinone biosynthesis accessory factor UbiJ</fullName>
    </recommendedName>
</protein>
<dbReference type="STRING" id="1262585.BJI46_09500"/>
<evidence type="ECO:0000256" key="1">
    <source>
        <dbReference type="SAM" id="Coils"/>
    </source>
</evidence>
<evidence type="ECO:0000313" key="3">
    <source>
        <dbReference type="Proteomes" id="UP000185895"/>
    </source>
</evidence>
<keyword evidence="1" id="KW-0175">Coiled coil</keyword>
<evidence type="ECO:0008006" key="4">
    <source>
        <dbReference type="Google" id="ProtNLM"/>
    </source>
</evidence>
<sequence>MWSVLALGATESILNRIVDLDQITRIKLNQLQGQSLRIVIQTPNVSIDVFLDQDKIRLEPTALGHSTQTSIFEQRPFDPQFVVNTVQATLQVDDLVQLLKLLLNPQDELGNIPLQGDYHLLFSLKQIFSQIDVDLAAHLSPWIGATSAHEIGKLQYLPKQFMKAAKSAEFMLIDSLKEDSQLFAARWQMEDLQQHTRQLNQDIDRVDARIQQLQQHIVTSKQD</sequence>
<dbReference type="OrthoDB" id="6707853at2"/>
<gene>
    <name evidence="2" type="ORF">BJI46_09500</name>
</gene>
<evidence type="ECO:0000313" key="2">
    <source>
        <dbReference type="EMBL" id="OEY97515.1"/>
    </source>
</evidence>
<accession>A0A1E7REC9</accession>
<reference evidence="2 3" key="1">
    <citation type="submission" date="2016-09" db="EMBL/GenBank/DDBJ databases">
        <authorList>
            <person name="Capua I."/>
            <person name="De Benedictis P."/>
            <person name="Joannis T."/>
            <person name="Lombin L.H."/>
            <person name="Cattoli G."/>
        </authorList>
    </citation>
    <scope>NUCLEOTIDE SEQUENCE [LARGE SCALE GENOMIC DNA]</scope>
    <source>
        <strain evidence="2 3">ANC 4671</strain>
    </source>
</reference>
<dbReference type="EMBL" id="MKKK01000008">
    <property type="protein sequence ID" value="OEY97515.1"/>
    <property type="molecule type" value="Genomic_DNA"/>
</dbReference>
<dbReference type="RefSeq" id="WP_070069102.1">
    <property type="nucleotide sequence ID" value="NZ_MKKK01000008.1"/>
</dbReference>
<dbReference type="AlphaFoldDB" id="A0A1E7REC9"/>